<protein>
    <submittedName>
        <fullName evidence="2">Uncharacterized protein</fullName>
    </submittedName>
</protein>
<feature type="chain" id="PRO_5034344194" evidence="1">
    <location>
        <begin position="28"/>
        <end position="126"/>
    </location>
</feature>
<evidence type="ECO:0000313" key="2">
    <source>
        <dbReference type="EMBL" id="OCL15019.1"/>
    </source>
</evidence>
<proteinExistence type="predicted"/>
<evidence type="ECO:0000256" key="1">
    <source>
        <dbReference type="SAM" id="SignalP"/>
    </source>
</evidence>
<evidence type="ECO:0000313" key="3">
    <source>
        <dbReference type="Proteomes" id="UP000250140"/>
    </source>
</evidence>
<keyword evidence="1" id="KW-0732">Signal</keyword>
<dbReference type="AlphaFoldDB" id="A0A8E2JZM5"/>
<organism evidence="2 3">
    <name type="scientific">Glonium stellatum</name>
    <dbReference type="NCBI Taxonomy" id="574774"/>
    <lineage>
        <taxon>Eukaryota</taxon>
        <taxon>Fungi</taxon>
        <taxon>Dikarya</taxon>
        <taxon>Ascomycota</taxon>
        <taxon>Pezizomycotina</taxon>
        <taxon>Dothideomycetes</taxon>
        <taxon>Pleosporomycetidae</taxon>
        <taxon>Gloniales</taxon>
        <taxon>Gloniaceae</taxon>
        <taxon>Glonium</taxon>
    </lineage>
</organism>
<feature type="signal peptide" evidence="1">
    <location>
        <begin position="1"/>
        <end position="27"/>
    </location>
</feature>
<accession>A0A8E2JZM5</accession>
<dbReference type="EMBL" id="KV748496">
    <property type="protein sequence ID" value="OCL15019.1"/>
    <property type="molecule type" value="Genomic_DNA"/>
</dbReference>
<reference evidence="2 3" key="1">
    <citation type="journal article" date="2016" name="Nat. Commun.">
        <title>Ectomycorrhizal ecology is imprinted in the genome of the dominant symbiotic fungus Cenococcum geophilum.</title>
        <authorList>
            <consortium name="DOE Joint Genome Institute"/>
            <person name="Peter M."/>
            <person name="Kohler A."/>
            <person name="Ohm R.A."/>
            <person name="Kuo A."/>
            <person name="Krutzmann J."/>
            <person name="Morin E."/>
            <person name="Arend M."/>
            <person name="Barry K.W."/>
            <person name="Binder M."/>
            <person name="Choi C."/>
            <person name="Clum A."/>
            <person name="Copeland A."/>
            <person name="Grisel N."/>
            <person name="Haridas S."/>
            <person name="Kipfer T."/>
            <person name="LaButti K."/>
            <person name="Lindquist E."/>
            <person name="Lipzen A."/>
            <person name="Maire R."/>
            <person name="Meier B."/>
            <person name="Mihaltcheva S."/>
            <person name="Molinier V."/>
            <person name="Murat C."/>
            <person name="Poggeler S."/>
            <person name="Quandt C.A."/>
            <person name="Sperisen C."/>
            <person name="Tritt A."/>
            <person name="Tisserant E."/>
            <person name="Crous P.W."/>
            <person name="Henrissat B."/>
            <person name="Nehls U."/>
            <person name="Egli S."/>
            <person name="Spatafora J.W."/>
            <person name="Grigoriev I.V."/>
            <person name="Martin F.M."/>
        </authorList>
    </citation>
    <scope>NUCLEOTIDE SEQUENCE [LARGE SCALE GENOMIC DNA]</scope>
    <source>
        <strain evidence="2 3">CBS 207.34</strain>
    </source>
</reference>
<gene>
    <name evidence="2" type="ORF">AOQ84DRAFT_158278</name>
</gene>
<sequence length="126" mass="14079">MSPSFASFALVVIQILSLYTWCFITAGRNPCSDQGIYRPDQQPLRLHYHWWRHGGFDAANRGFHKHAPLLFPIRSATIIIQNSTGPESVLVVEYGGLGSTNGILLPNAISILSQNSRYMWNFTSVA</sequence>
<dbReference type="Proteomes" id="UP000250140">
    <property type="component" value="Unassembled WGS sequence"/>
</dbReference>
<keyword evidence="3" id="KW-1185">Reference proteome</keyword>
<name>A0A8E2JZM5_9PEZI</name>